<comment type="caution">
    <text evidence="1">The sequence shown here is derived from an EMBL/GenBank/DDBJ whole genome shotgun (WGS) entry which is preliminary data.</text>
</comment>
<protein>
    <submittedName>
        <fullName evidence="1">Uncharacterized protein</fullName>
    </submittedName>
</protein>
<accession>A0ABV5I751</accession>
<evidence type="ECO:0000313" key="1">
    <source>
        <dbReference type="EMBL" id="MFB9200152.1"/>
    </source>
</evidence>
<name>A0ABV5I751_9ACTN</name>
<organism evidence="1 2">
    <name type="scientific">Nonomuraea spiralis</name>
    <dbReference type="NCBI Taxonomy" id="46182"/>
    <lineage>
        <taxon>Bacteria</taxon>
        <taxon>Bacillati</taxon>
        <taxon>Actinomycetota</taxon>
        <taxon>Actinomycetes</taxon>
        <taxon>Streptosporangiales</taxon>
        <taxon>Streptosporangiaceae</taxon>
        <taxon>Nonomuraea</taxon>
    </lineage>
</organism>
<proteinExistence type="predicted"/>
<reference evidence="1 2" key="1">
    <citation type="submission" date="2024-09" db="EMBL/GenBank/DDBJ databases">
        <authorList>
            <person name="Sun Q."/>
            <person name="Mori K."/>
        </authorList>
    </citation>
    <scope>NUCLEOTIDE SEQUENCE [LARGE SCALE GENOMIC DNA]</scope>
    <source>
        <strain evidence="1 2">CCM 3426</strain>
    </source>
</reference>
<gene>
    <name evidence="1" type="ORF">ACFFV7_03010</name>
</gene>
<evidence type="ECO:0000313" key="2">
    <source>
        <dbReference type="Proteomes" id="UP001589647"/>
    </source>
</evidence>
<dbReference type="EMBL" id="JBHMEI010000001">
    <property type="protein sequence ID" value="MFB9200152.1"/>
    <property type="molecule type" value="Genomic_DNA"/>
</dbReference>
<sequence>MIDKGTACSRAALARLAVTSEAADAARGYRALAADGDHSDHQPGDLVAAAHRLFEQARDILRDAVVCERLAGTSWQTIGEAHGEISKQAAHERHGPADADFRRRALLAWLIPDRAHAYLGPLADPAQVLALLSLRLQPPQTGLRLAAHESQPVPPGYPAMTTTEQAGLIAEAADLLTRTGPRRGAELTPAEQRDAELGLARRRVEMYEVLHAEHPDDTDTADMLTGARTRLATLEDADRATHHKP</sequence>
<dbReference type="Proteomes" id="UP001589647">
    <property type="component" value="Unassembled WGS sequence"/>
</dbReference>
<keyword evidence="2" id="KW-1185">Reference proteome</keyword>
<dbReference type="RefSeq" id="WP_189645740.1">
    <property type="nucleotide sequence ID" value="NZ_BMRC01000001.1"/>
</dbReference>